<dbReference type="EMBL" id="JACJVO010000005">
    <property type="protein sequence ID" value="MBB6730145.1"/>
    <property type="molecule type" value="Genomic_DNA"/>
</dbReference>
<evidence type="ECO:0000313" key="7">
    <source>
        <dbReference type="EMBL" id="MBB6730145.1"/>
    </source>
</evidence>
<dbReference type="InterPro" id="IPR005084">
    <property type="entry name" value="CBM6"/>
</dbReference>
<feature type="chain" id="PRO_5038482640" evidence="5">
    <location>
        <begin position="25"/>
        <end position="999"/>
    </location>
</feature>
<keyword evidence="2 5" id="KW-0732">Signal</keyword>
<name>A0A7X0SHM3_9BACL</name>
<comment type="similarity">
    <text evidence="1">Belongs to the glycosyl hydrolase 27 family.</text>
</comment>
<evidence type="ECO:0000313" key="8">
    <source>
        <dbReference type="Proteomes" id="UP000564644"/>
    </source>
</evidence>
<keyword evidence="8" id="KW-1185">Reference proteome</keyword>
<keyword evidence="3" id="KW-0378">Hydrolase</keyword>
<comment type="caution">
    <text evidence="7">The sequence shown here is derived from an EMBL/GenBank/DDBJ whole genome shotgun (WGS) entry which is preliminary data.</text>
</comment>
<dbReference type="SMART" id="SM00606">
    <property type="entry name" value="CBD_IV"/>
    <property type="match status" value="2"/>
</dbReference>
<dbReference type="Gene3D" id="2.60.40.1180">
    <property type="entry name" value="Golgi alpha-mannosidase II"/>
    <property type="match status" value="1"/>
</dbReference>
<proteinExistence type="inferred from homology"/>
<sequence>MFGKAAKTVLLLVLFCSWIGFSLGAPGSGTARAEDAAVAYEAEAAGNTLTGNASVADCAACSGGKKVGGLYQGASLQFNGVTVAEAGAYKVTVSYVSGDPRSANVSVNGGEKEYVEFPATANWDTVGSYDVTLELQAGTNTITFDDNNWYAPDIDRIVVAPASGSDPGTTPGVVYEAEAAGNVLTGNAAVSDCGACSGGKKVGGLYGGSSLLFPDVTAEAAGDYEIELSFISGDPRAFYVTVNDGESQLYDSLKTADWNTLGTYKLTVPLQAGGNRILFSDGNGYSPDLDRITVRPATQAEQPGADEGSIGDALTPVPYGAITVTPYTAGAVITNGSYSMTYHSATGYADYEWPGGQKVTGVSGQMKLDGQTLQTTDYETHSFSVQSVVPIHDGFGQGIEVVFVNEAAGKPTLKQVYDFYEGRSYFLTRLDAVSETAISTNYMAPIAVSRPDAVKSGQGTNDRVLTVPFDNDAWIRFKAQSVNRSDTSYEVTAVYDNDSRTGLILGSVTHDKWKTGIDWSGSGGKLNKMTVYGGASSSVTHDSQPHGSLSGTTVSSPTILAGGFADYRTGLEEYGKANAVVAPPLPLSADLPQGVPVGWNSWGAFGSGLSYQDVVDTSNYFHDHLPLMNNDGATYVNLDSYWDNLSDQQLGQAVSVIKGNGQNAGIYWGPFVYWGNNMSQTVEGTDGQYTYGDIVLKDANGNPLPTLDGAYALDPTNPGTKERIDYYLGRFKNLGFTYIKLDFLTHGSLEGVHADPAVTTGIQAYNEGMAYIDQALDGSMFISESISPIFPSQYAHSRRISCDTYGQINETEYELNSLTYGWWQNGTIYRYTDPDHMALSRAGSLTEARSRVNSAVISGTVFLDSDDVNDPTARQYMTELYGNPLVNGLAVRGEAFRPVEGNTNANAADTFVLKDGDSAYVAVFNYSGSSPAEKTIDLSRLGLSADAKYTTLDLWTGERGKVSGTLSLTLQPAESRLIKIAAPTCMQPKVDPCKSTKPK</sequence>
<evidence type="ECO:0000259" key="6">
    <source>
        <dbReference type="PROSITE" id="PS51175"/>
    </source>
</evidence>
<dbReference type="GO" id="GO:0004553">
    <property type="term" value="F:hydrolase activity, hydrolyzing O-glycosyl compounds"/>
    <property type="evidence" value="ECO:0007669"/>
    <property type="project" value="InterPro"/>
</dbReference>
<dbReference type="InterPro" id="IPR041233">
    <property type="entry name" value="Melibiase_C"/>
</dbReference>
<dbReference type="GO" id="GO:0005975">
    <property type="term" value="P:carbohydrate metabolic process"/>
    <property type="evidence" value="ECO:0007669"/>
    <property type="project" value="InterPro"/>
</dbReference>
<dbReference type="RefSeq" id="WP_185127813.1">
    <property type="nucleotide sequence ID" value="NZ_JACJVO010000005.1"/>
</dbReference>
<dbReference type="PROSITE" id="PS51175">
    <property type="entry name" value="CBM6"/>
    <property type="match status" value="2"/>
</dbReference>
<protein>
    <submittedName>
        <fullName evidence="7">Carbohydrate-binding protein</fullName>
    </submittedName>
</protein>
<accession>A0A7X0SHM3</accession>
<evidence type="ECO:0000256" key="1">
    <source>
        <dbReference type="ARBA" id="ARBA00009743"/>
    </source>
</evidence>
<dbReference type="SUPFAM" id="SSF51011">
    <property type="entry name" value="Glycosyl hydrolase domain"/>
    <property type="match status" value="1"/>
</dbReference>
<dbReference type="InterPro" id="IPR002241">
    <property type="entry name" value="Glyco_hydro_27"/>
</dbReference>
<dbReference type="InterPro" id="IPR008979">
    <property type="entry name" value="Galactose-bd-like_sf"/>
</dbReference>
<dbReference type="InterPro" id="IPR013780">
    <property type="entry name" value="Glyco_hydro_b"/>
</dbReference>
<dbReference type="Gene3D" id="2.60.120.260">
    <property type="entry name" value="Galactose-binding domain-like"/>
    <property type="match status" value="2"/>
</dbReference>
<dbReference type="Proteomes" id="UP000564644">
    <property type="component" value="Unassembled WGS sequence"/>
</dbReference>
<organism evidence="7 8">
    <name type="scientific">Cohnella zeiphila</name>
    <dbReference type="NCBI Taxonomy" id="2761120"/>
    <lineage>
        <taxon>Bacteria</taxon>
        <taxon>Bacillati</taxon>
        <taxon>Bacillota</taxon>
        <taxon>Bacilli</taxon>
        <taxon>Bacillales</taxon>
        <taxon>Paenibacillaceae</taxon>
        <taxon>Cohnella</taxon>
    </lineage>
</organism>
<dbReference type="PANTHER" id="PTHR11452">
    <property type="entry name" value="ALPHA-GALACTOSIDASE/ALPHA-N-ACETYLGALACTOSAMINIDASE"/>
    <property type="match status" value="1"/>
</dbReference>
<feature type="domain" description="CBM6" evidence="6">
    <location>
        <begin position="38"/>
        <end position="160"/>
    </location>
</feature>
<reference evidence="7 8" key="1">
    <citation type="submission" date="2020-08" db="EMBL/GenBank/DDBJ databases">
        <title>Cohnella phylogeny.</title>
        <authorList>
            <person name="Dunlap C."/>
        </authorList>
    </citation>
    <scope>NUCLEOTIDE SEQUENCE [LARGE SCALE GENOMIC DNA]</scope>
    <source>
        <strain evidence="7 8">CBP 2801</strain>
    </source>
</reference>
<feature type="domain" description="CBM6" evidence="6">
    <location>
        <begin position="173"/>
        <end position="295"/>
    </location>
</feature>
<dbReference type="GO" id="GO:0030246">
    <property type="term" value="F:carbohydrate binding"/>
    <property type="evidence" value="ECO:0007669"/>
    <property type="project" value="InterPro"/>
</dbReference>
<dbReference type="InterPro" id="IPR006584">
    <property type="entry name" value="Cellulose-bd_IV"/>
</dbReference>
<keyword evidence="4" id="KW-0326">Glycosidase</keyword>
<dbReference type="Gene3D" id="3.20.20.70">
    <property type="entry name" value="Aldolase class I"/>
    <property type="match status" value="1"/>
</dbReference>
<gene>
    <name evidence="7" type="ORF">H7C18_04470</name>
</gene>
<feature type="signal peptide" evidence="5">
    <location>
        <begin position="1"/>
        <end position="24"/>
    </location>
</feature>
<dbReference type="AlphaFoldDB" id="A0A7X0SHM3"/>
<evidence type="ECO:0000256" key="4">
    <source>
        <dbReference type="ARBA" id="ARBA00023295"/>
    </source>
</evidence>
<evidence type="ECO:0000256" key="5">
    <source>
        <dbReference type="SAM" id="SignalP"/>
    </source>
</evidence>
<dbReference type="PANTHER" id="PTHR11452:SF75">
    <property type="entry name" value="ALPHA-GALACTOSIDASE MEL1"/>
    <property type="match status" value="1"/>
</dbReference>
<dbReference type="SUPFAM" id="SSF49785">
    <property type="entry name" value="Galactose-binding domain-like"/>
    <property type="match status" value="2"/>
</dbReference>
<dbReference type="Pfam" id="PF17801">
    <property type="entry name" value="Melibiase_C"/>
    <property type="match status" value="1"/>
</dbReference>
<evidence type="ECO:0000256" key="3">
    <source>
        <dbReference type="ARBA" id="ARBA00022801"/>
    </source>
</evidence>
<dbReference type="CDD" id="cd04081">
    <property type="entry name" value="CBM35_galactosidase-like"/>
    <property type="match status" value="2"/>
</dbReference>
<dbReference type="InterPro" id="IPR017853">
    <property type="entry name" value="GH"/>
</dbReference>
<dbReference type="Pfam" id="PF03422">
    <property type="entry name" value="CBM_6"/>
    <property type="match status" value="1"/>
</dbReference>
<evidence type="ECO:0000256" key="2">
    <source>
        <dbReference type="ARBA" id="ARBA00022729"/>
    </source>
</evidence>
<dbReference type="InterPro" id="IPR013785">
    <property type="entry name" value="Aldolase_TIM"/>
</dbReference>
<dbReference type="SUPFAM" id="SSF51445">
    <property type="entry name" value="(Trans)glycosidases"/>
    <property type="match status" value="1"/>
</dbReference>